<accession>A0A516H2Y3</accession>
<dbReference type="InterPro" id="IPR016040">
    <property type="entry name" value="NAD(P)-bd_dom"/>
</dbReference>
<dbReference type="EMBL" id="CP041636">
    <property type="protein sequence ID" value="QDO98136.1"/>
    <property type="molecule type" value="Genomic_DNA"/>
</dbReference>
<dbReference type="RefSeq" id="WP_144069117.1">
    <property type="nucleotide sequence ID" value="NZ_CP041636.1"/>
</dbReference>
<evidence type="ECO:0000256" key="1">
    <source>
        <dbReference type="ARBA" id="ARBA00001539"/>
    </source>
</evidence>
<keyword evidence="6 7" id="KW-0456">Lyase</keyword>
<dbReference type="SUPFAM" id="SSF51735">
    <property type="entry name" value="NAD(P)-binding Rossmann-fold domains"/>
    <property type="match status" value="1"/>
</dbReference>
<gene>
    <name evidence="9" type="primary">rfbB</name>
    <name evidence="9" type="ORF">FNB15_13020</name>
</gene>
<evidence type="ECO:0000256" key="6">
    <source>
        <dbReference type="ARBA" id="ARBA00023239"/>
    </source>
</evidence>
<dbReference type="GO" id="GO:0009225">
    <property type="term" value="P:nucleotide-sugar metabolic process"/>
    <property type="evidence" value="ECO:0007669"/>
    <property type="project" value="InterPro"/>
</dbReference>
<protein>
    <recommendedName>
        <fullName evidence="4 7">dTDP-glucose 4,6-dehydratase</fullName>
        <ecNumber evidence="4 7">4.2.1.46</ecNumber>
    </recommendedName>
</protein>
<dbReference type="Gene3D" id="3.40.50.720">
    <property type="entry name" value="NAD(P)-binding Rossmann-like Domain"/>
    <property type="match status" value="1"/>
</dbReference>
<dbReference type="AlphaFoldDB" id="A0A516H2Y3"/>
<dbReference type="OrthoDB" id="9801785at2"/>
<dbReference type="Gene3D" id="3.90.25.10">
    <property type="entry name" value="UDP-galactose 4-epimerase, domain 1"/>
    <property type="match status" value="1"/>
</dbReference>
<dbReference type="GO" id="GO:0008460">
    <property type="term" value="F:dTDP-glucose 4,6-dehydratase activity"/>
    <property type="evidence" value="ECO:0007669"/>
    <property type="project" value="UniProtKB-EC"/>
</dbReference>
<dbReference type="Proteomes" id="UP000317496">
    <property type="component" value="Chromosome"/>
</dbReference>
<dbReference type="CDD" id="cd05246">
    <property type="entry name" value="dTDP_GD_SDR_e"/>
    <property type="match status" value="1"/>
</dbReference>
<keyword evidence="10" id="KW-1185">Reference proteome</keyword>
<evidence type="ECO:0000259" key="8">
    <source>
        <dbReference type="Pfam" id="PF16363"/>
    </source>
</evidence>
<evidence type="ECO:0000256" key="7">
    <source>
        <dbReference type="RuleBase" id="RU004473"/>
    </source>
</evidence>
<feature type="domain" description="NAD(P)-binding" evidence="8">
    <location>
        <begin position="4"/>
        <end position="321"/>
    </location>
</feature>
<keyword evidence="5" id="KW-0520">NAD</keyword>
<evidence type="ECO:0000256" key="2">
    <source>
        <dbReference type="ARBA" id="ARBA00001911"/>
    </source>
</evidence>
<name>A0A516H2Y3_9PROT</name>
<comment type="cofactor">
    <cofactor evidence="2 7">
        <name>NAD(+)</name>
        <dbReference type="ChEBI" id="CHEBI:57540"/>
    </cofactor>
</comment>
<dbReference type="InterPro" id="IPR002347">
    <property type="entry name" value="SDR_fam"/>
</dbReference>
<evidence type="ECO:0000313" key="9">
    <source>
        <dbReference type="EMBL" id="QDO98136.1"/>
    </source>
</evidence>
<reference evidence="9 10" key="1">
    <citation type="submission" date="2019-07" db="EMBL/GenBank/DDBJ databases">
        <title>Genome sequencing for Ferrovibrio sp. K5.</title>
        <authorList>
            <person name="Park S.-J."/>
        </authorList>
    </citation>
    <scope>NUCLEOTIDE SEQUENCE [LARGE SCALE GENOMIC DNA]</scope>
    <source>
        <strain evidence="9 10">K5</strain>
    </source>
</reference>
<evidence type="ECO:0000256" key="4">
    <source>
        <dbReference type="ARBA" id="ARBA00011990"/>
    </source>
</evidence>
<evidence type="ECO:0000256" key="5">
    <source>
        <dbReference type="ARBA" id="ARBA00023027"/>
    </source>
</evidence>
<dbReference type="Pfam" id="PF16363">
    <property type="entry name" value="GDP_Man_Dehyd"/>
    <property type="match status" value="1"/>
</dbReference>
<dbReference type="KEGG" id="fer:FNB15_13020"/>
<dbReference type="PANTHER" id="PTHR43000">
    <property type="entry name" value="DTDP-D-GLUCOSE 4,6-DEHYDRATASE-RELATED"/>
    <property type="match status" value="1"/>
</dbReference>
<dbReference type="NCBIfam" id="TIGR01181">
    <property type="entry name" value="dTDP_gluc_dehyt"/>
    <property type="match status" value="1"/>
</dbReference>
<evidence type="ECO:0000256" key="3">
    <source>
        <dbReference type="ARBA" id="ARBA00008178"/>
    </source>
</evidence>
<sequence>MTVIVTGGAGFIGSALVRRLNAQKRRVVTIDKLTYAGNPDNIAALPHPELHSFEQVDICDRAAIKRIYAGVKPQAVYHLAAESHVDRSIDSPAPFIETNVNGSLVLLEAALDHWRGLDGIAKGQFRHLQVSTDEVYGELGDTGYFDENSSYKPNSPYAASKAASDHLARAFGRTYGLSVMVTNCGNNYGPYQFPEKLIPLTVLNALEGKTLPIYGKGEQVRDWIHVEDHAAALQMAMEKGRSGETYLIGSRGEQRNIDLVHKLCAVLDGLVPRQDGKSYATQIAFVTDRPGHDARYAIDPSKAERELGWKPGHTLEAGLKATIQWYLDNSAWCRRAGQAYDRGRIGLG</sequence>
<organism evidence="9 10">
    <name type="scientific">Ferrovibrio terrae</name>
    <dbReference type="NCBI Taxonomy" id="2594003"/>
    <lineage>
        <taxon>Bacteria</taxon>
        <taxon>Pseudomonadati</taxon>
        <taxon>Pseudomonadota</taxon>
        <taxon>Alphaproteobacteria</taxon>
        <taxon>Rhodospirillales</taxon>
        <taxon>Rhodospirillaceae</taxon>
        <taxon>Ferrovibrio</taxon>
    </lineage>
</organism>
<evidence type="ECO:0000313" key="10">
    <source>
        <dbReference type="Proteomes" id="UP000317496"/>
    </source>
</evidence>
<dbReference type="InterPro" id="IPR005888">
    <property type="entry name" value="dTDP_Gluc_deHydtase"/>
</dbReference>
<comment type="catalytic activity">
    <reaction evidence="1 7">
        <text>dTDP-alpha-D-glucose = dTDP-4-dehydro-6-deoxy-alpha-D-glucose + H2O</text>
        <dbReference type="Rhea" id="RHEA:17221"/>
        <dbReference type="ChEBI" id="CHEBI:15377"/>
        <dbReference type="ChEBI" id="CHEBI:57477"/>
        <dbReference type="ChEBI" id="CHEBI:57649"/>
        <dbReference type="EC" id="4.2.1.46"/>
    </reaction>
</comment>
<proteinExistence type="inferred from homology"/>
<dbReference type="EC" id="4.2.1.46" evidence="4 7"/>
<dbReference type="PRINTS" id="PR00081">
    <property type="entry name" value="GDHRDH"/>
</dbReference>
<comment type="similarity">
    <text evidence="3 7">Belongs to the NAD(P)-dependent epimerase/dehydratase family. dTDP-glucose dehydratase subfamily.</text>
</comment>
<dbReference type="InterPro" id="IPR036291">
    <property type="entry name" value="NAD(P)-bd_dom_sf"/>
</dbReference>